<dbReference type="InterPro" id="IPR002509">
    <property type="entry name" value="NODB_dom"/>
</dbReference>
<feature type="domain" description="NodB homology" evidence="1">
    <location>
        <begin position="32"/>
        <end position="152"/>
    </location>
</feature>
<evidence type="ECO:0000313" key="2">
    <source>
        <dbReference type="EMBL" id="KYH25591.1"/>
    </source>
</evidence>
<protein>
    <submittedName>
        <fullName evidence="2">Polysaccharide deacetylase</fullName>
    </submittedName>
</protein>
<name>A0A151AD53_9EURY</name>
<dbReference type="Pfam" id="PF01522">
    <property type="entry name" value="Polysacc_deac_1"/>
    <property type="match status" value="1"/>
</dbReference>
<proteinExistence type="predicted"/>
<dbReference type="Proteomes" id="UP000075321">
    <property type="component" value="Unassembled WGS sequence"/>
</dbReference>
<dbReference type="InterPro" id="IPR011330">
    <property type="entry name" value="Glyco_hydro/deAcase_b/a-brl"/>
</dbReference>
<sequence>MGTVVLSIDAELAWGFHDLSDPPRERIAAARPAWSRLLSILEEFSVPATWAIVGHLFLEECDGLHTGHPGSPEWFVRDPGGTASEHDDWFGPDLVRAVRDSPVGHEIACHSFSHVQFGDPETTRELAAAEVEASIEAADGTGIELHSFVFPRNKVGHRDVLAAYGIRSYRGVRPRQWFDTSRARRTGKFLDAALVRSPPPLVTPTVDEYGLVNLPASLDLFGFEGLARRVLTSTIGDPVVRQAKAGIDRAVEDDGVFHCWLHPNNLLTERDVERLRRVLSYLAARRESTTLTVETMRTVSERVDSVGTCPTTG</sequence>
<dbReference type="EMBL" id="LTAZ01000005">
    <property type="protein sequence ID" value="KYH25591.1"/>
    <property type="molecule type" value="Genomic_DNA"/>
</dbReference>
<dbReference type="AlphaFoldDB" id="A0A151AD53"/>
<dbReference type="RefSeq" id="WP_066382517.1">
    <property type="nucleotide sequence ID" value="NZ_LTAZ01000005.1"/>
</dbReference>
<organism evidence="2 3">
    <name type="scientific">Halalkalicoccus paucihalophilus</name>
    <dbReference type="NCBI Taxonomy" id="1008153"/>
    <lineage>
        <taxon>Archaea</taxon>
        <taxon>Methanobacteriati</taxon>
        <taxon>Methanobacteriota</taxon>
        <taxon>Stenosarchaea group</taxon>
        <taxon>Halobacteria</taxon>
        <taxon>Halobacteriales</taxon>
        <taxon>Halococcaceae</taxon>
        <taxon>Halalkalicoccus</taxon>
    </lineage>
</organism>
<dbReference type="GO" id="GO:0016810">
    <property type="term" value="F:hydrolase activity, acting on carbon-nitrogen (but not peptide) bonds"/>
    <property type="evidence" value="ECO:0007669"/>
    <property type="project" value="InterPro"/>
</dbReference>
<dbReference type="Gene3D" id="3.20.20.370">
    <property type="entry name" value="Glycoside hydrolase/deacetylase"/>
    <property type="match status" value="1"/>
</dbReference>
<accession>A0A151AD53</accession>
<dbReference type="OrthoDB" id="10436at2157"/>
<dbReference type="PATRIC" id="fig|1008153.3.peg.2308"/>
<evidence type="ECO:0000259" key="1">
    <source>
        <dbReference type="Pfam" id="PF01522"/>
    </source>
</evidence>
<gene>
    <name evidence="2" type="ORF">HAPAU_22660</name>
</gene>
<dbReference type="SUPFAM" id="SSF88713">
    <property type="entry name" value="Glycoside hydrolase/deacetylase"/>
    <property type="match status" value="1"/>
</dbReference>
<dbReference type="CDD" id="cd10929">
    <property type="entry name" value="CE4_u5"/>
    <property type="match status" value="1"/>
</dbReference>
<evidence type="ECO:0000313" key="3">
    <source>
        <dbReference type="Proteomes" id="UP000075321"/>
    </source>
</evidence>
<reference evidence="2 3" key="1">
    <citation type="submission" date="2016-02" db="EMBL/GenBank/DDBJ databases">
        <title>Genome sequence of Halalkalicoccus paucihalophilus DSM 24557.</title>
        <authorList>
            <person name="Poehlein A."/>
            <person name="Daniel R."/>
        </authorList>
    </citation>
    <scope>NUCLEOTIDE SEQUENCE [LARGE SCALE GENOMIC DNA]</scope>
    <source>
        <strain evidence="2 3">DSM 24557</strain>
    </source>
</reference>
<comment type="caution">
    <text evidence="2">The sequence shown here is derived from an EMBL/GenBank/DDBJ whole genome shotgun (WGS) entry which is preliminary data.</text>
</comment>
<keyword evidence="3" id="KW-1185">Reference proteome</keyword>
<dbReference type="GO" id="GO:0005975">
    <property type="term" value="P:carbohydrate metabolic process"/>
    <property type="evidence" value="ECO:0007669"/>
    <property type="project" value="InterPro"/>
</dbReference>